<evidence type="ECO:0000256" key="3">
    <source>
        <dbReference type="ARBA" id="ARBA00022692"/>
    </source>
</evidence>
<protein>
    <submittedName>
        <fullName evidence="7">Cytochrome c oxidase subunit IV</fullName>
    </submittedName>
</protein>
<evidence type="ECO:0000256" key="2">
    <source>
        <dbReference type="ARBA" id="ARBA00022475"/>
    </source>
</evidence>
<organism evidence="7 8">
    <name type="scientific">Azoarcus indigens</name>
    <dbReference type="NCBI Taxonomy" id="29545"/>
    <lineage>
        <taxon>Bacteria</taxon>
        <taxon>Pseudomonadati</taxon>
        <taxon>Pseudomonadota</taxon>
        <taxon>Betaproteobacteria</taxon>
        <taxon>Rhodocyclales</taxon>
        <taxon>Zoogloeaceae</taxon>
        <taxon>Azoarcus</taxon>
    </lineage>
</organism>
<keyword evidence="8" id="KW-1185">Reference proteome</keyword>
<comment type="caution">
    <text evidence="7">The sequence shown here is derived from an EMBL/GenBank/DDBJ whole genome shotgun (WGS) entry which is preliminary data.</text>
</comment>
<feature type="transmembrane region" description="Helical" evidence="6">
    <location>
        <begin position="39"/>
        <end position="60"/>
    </location>
</feature>
<dbReference type="Pfam" id="PF03626">
    <property type="entry name" value="COX4_pro"/>
    <property type="match status" value="1"/>
</dbReference>
<dbReference type="Proteomes" id="UP000295129">
    <property type="component" value="Unassembled WGS sequence"/>
</dbReference>
<reference evidence="7 8" key="1">
    <citation type="submission" date="2019-03" db="EMBL/GenBank/DDBJ databases">
        <title>Genomic Encyclopedia of Type Strains, Phase IV (KMG-IV): sequencing the most valuable type-strain genomes for metagenomic binning, comparative biology and taxonomic classification.</title>
        <authorList>
            <person name="Goeker M."/>
        </authorList>
    </citation>
    <scope>NUCLEOTIDE SEQUENCE [LARGE SCALE GENOMIC DNA]</scope>
    <source>
        <strain evidence="7 8">DSM 12121</strain>
    </source>
</reference>
<name>A0A4R6EF55_9RHOO</name>
<evidence type="ECO:0000256" key="4">
    <source>
        <dbReference type="ARBA" id="ARBA00022989"/>
    </source>
</evidence>
<comment type="subcellular location">
    <subcellularLocation>
        <location evidence="1">Cell membrane</location>
        <topology evidence="1">Multi-pass membrane protein</topology>
    </subcellularLocation>
</comment>
<dbReference type="OrthoDB" id="9181004at2"/>
<proteinExistence type="predicted"/>
<evidence type="ECO:0000313" key="8">
    <source>
        <dbReference type="Proteomes" id="UP000295129"/>
    </source>
</evidence>
<dbReference type="GO" id="GO:0005886">
    <property type="term" value="C:plasma membrane"/>
    <property type="evidence" value="ECO:0007669"/>
    <property type="project" value="UniProtKB-SubCell"/>
</dbReference>
<sequence>MSPASPAIADRRSTLLWLALLAATALTWAIGEGHASGPAIAALLLAVAMAKGTVVVLDFMALARAPLLWRIVLLGWLALVCALIGLAYWKGMP</sequence>
<dbReference type="InterPro" id="IPR005171">
    <property type="entry name" value="Cyt_c_oxidase_su4_prok"/>
</dbReference>
<keyword evidence="4 6" id="KW-1133">Transmembrane helix</keyword>
<feature type="transmembrane region" description="Helical" evidence="6">
    <location>
        <begin position="67"/>
        <end position="89"/>
    </location>
</feature>
<evidence type="ECO:0000256" key="1">
    <source>
        <dbReference type="ARBA" id="ARBA00004651"/>
    </source>
</evidence>
<evidence type="ECO:0000256" key="5">
    <source>
        <dbReference type="ARBA" id="ARBA00023136"/>
    </source>
</evidence>
<evidence type="ECO:0000256" key="6">
    <source>
        <dbReference type="SAM" id="Phobius"/>
    </source>
</evidence>
<gene>
    <name evidence="7" type="ORF">C7389_10264</name>
</gene>
<keyword evidence="3 6" id="KW-0812">Transmembrane</keyword>
<keyword evidence="2" id="KW-1003">Cell membrane</keyword>
<dbReference type="AlphaFoldDB" id="A0A4R6EF55"/>
<evidence type="ECO:0000313" key="7">
    <source>
        <dbReference type="EMBL" id="TDN56129.1"/>
    </source>
</evidence>
<dbReference type="RefSeq" id="WP_133588325.1">
    <property type="nucleotide sequence ID" value="NZ_SNVV01000002.1"/>
</dbReference>
<dbReference type="EMBL" id="SNVV01000002">
    <property type="protein sequence ID" value="TDN56129.1"/>
    <property type="molecule type" value="Genomic_DNA"/>
</dbReference>
<keyword evidence="5 6" id="KW-0472">Membrane</keyword>
<accession>A0A4R6EF55</accession>